<protein>
    <submittedName>
        <fullName evidence="1">Uncharacterized protein</fullName>
    </submittedName>
</protein>
<proteinExistence type="predicted"/>
<evidence type="ECO:0000313" key="1">
    <source>
        <dbReference type="EMBL" id="KAL0279181.1"/>
    </source>
</evidence>
<sequence length="75" mass="7999">MNSLAHAIKTDNLSAVFAATESAGPGEGDTPLKRIVLKKHSCQRPSAEGLEQGMQTGEENWRVAVVGCVSPDYSR</sequence>
<gene>
    <name evidence="1" type="ORF">PYX00_000791</name>
</gene>
<organism evidence="1">
    <name type="scientific">Menopon gallinae</name>
    <name type="common">poultry shaft louse</name>
    <dbReference type="NCBI Taxonomy" id="328185"/>
    <lineage>
        <taxon>Eukaryota</taxon>
        <taxon>Metazoa</taxon>
        <taxon>Ecdysozoa</taxon>
        <taxon>Arthropoda</taxon>
        <taxon>Hexapoda</taxon>
        <taxon>Insecta</taxon>
        <taxon>Pterygota</taxon>
        <taxon>Neoptera</taxon>
        <taxon>Paraneoptera</taxon>
        <taxon>Psocodea</taxon>
        <taxon>Troctomorpha</taxon>
        <taxon>Phthiraptera</taxon>
        <taxon>Amblycera</taxon>
        <taxon>Menoponidae</taxon>
        <taxon>Menopon</taxon>
    </lineage>
</organism>
<dbReference type="AlphaFoldDB" id="A0AAW2IB73"/>
<accession>A0AAW2IB73</accession>
<dbReference type="EMBL" id="JARGDH010000001">
    <property type="protein sequence ID" value="KAL0279181.1"/>
    <property type="molecule type" value="Genomic_DNA"/>
</dbReference>
<comment type="caution">
    <text evidence="1">The sequence shown here is derived from an EMBL/GenBank/DDBJ whole genome shotgun (WGS) entry which is preliminary data.</text>
</comment>
<name>A0AAW2IB73_9NEOP</name>
<reference evidence="1" key="1">
    <citation type="journal article" date="2024" name="Gigascience">
        <title>Chromosome-level genome of the poultry shaft louse Menopon gallinae provides insight into the host-switching and adaptive evolution of parasitic lice.</title>
        <authorList>
            <person name="Xu Y."/>
            <person name="Ma L."/>
            <person name="Liu S."/>
            <person name="Liang Y."/>
            <person name="Liu Q."/>
            <person name="He Z."/>
            <person name="Tian L."/>
            <person name="Duan Y."/>
            <person name="Cai W."/>
            <person name="Li H."/>
            <person name="Song F."/>
        </authorList>
    </citation>
    <scope>NUCLEOTIDE SEQUENCE</scope>
    <source>
        <strain evidence="1">Cailab_2023a</strain>
    </source>
</reference>